<feature type="domain" description="E2F/DP family winged-helix DNA-binding" evidence="6">
    <location>
        <begin position="13"/>
        <end position="78"/>
    </location>
</feature>
<dbReference type="GO" id="GO:0000981">
    <property type="term" value="F:DNA-binding transcription factor activity, RNA polymerase II-specific"/>
    <property type="evidence" value="ECO:0000318"/>
    <property type="project" value="GO_Central"/>
</dbReference>
<protein>
    <recommendedName>
        <fullName evidence="6">E2F/DP family winged-helix DNA-binding domain-containing protein</fullName>
    </recommendedName>
</protein>
<dbReference type="PANTHER" id="PTHR12081:SF18">
    <property type="entry name" value="TRANSCRIPTION FACTOR E2F2-RELATED"/>
    <property type="match status" value="1"/>
</dbReference>
<comment type="similarity">
    <text evidence="1 5">Belongs to the E2F/DP family.</text>
</comment>
<organism evidence="7 8">
    <name type="scientific">Trichomonas vaginalis (strain ATCC PRA-98 / G3)</name>
    <dbReference type="NCBI Taxonomy" id="412133"/>
    <lineage>
        <taxon>Eukaryota</taxon>
        <taxon>Metamonada</taxon>
        <taxon>Parabasalia</taxon>
        <taxon>Trichomonadida</taxon>
        <taxon>Trichomonadidae</taxon>
        <taxon>Trichomonas</taxon>
    </lineage>
</organism>
<gene>
    <name evidence="7" type="ORF">TVAG_410150</name>
</gene>
<dbReference type="SMR" id="A2E8I1"/>
<evidence type="ECO:0000256" key="2">
    <source>
        <dbReference type="ARBA" id="ARBA00023015"/>
    </source>
</evidence>
<evidence type="ECO:0000256" key="1">
    <source>
        <dbReference type="ARBA" id="ARBA00010940"/>
    </source>
</evidence>
<name>A2E8I1_TRIV3</name>
<dbReference type="KEGG" id="tva:4768957"/>
<dbReference type="FunFam" id="1.10.10.10:FF:000517">
    <property type="entry name" value="Uncharacterized protein"/>
    <property type="match status" value="1"/>
</dbReference>
<dbReference type="OrthoDB" id="5318at2759"/>
<dbReference type="GO" id="GO:0090575">
    <property type="term" value="C:RNA polymerase II transcription regulator complex"/>
    <property type="evidence" value="ECO:0000318"/>
    <property type="project" value="GO_Central"/>
</dbReference>
<dbReference type="PANTHER" id="PTHR12081">
    <property type="entry name" value="TRANSCRIPTION FACTOR E2F"/>
    <property type="match status" value="1"/>
</dbReference>
<comment type="subcellular location">
    <subcellularLocation>
        <location evidence="5">Nucleus</location>
    </subcellularLocation>
</comment>
<dbReference type="SMART" id="SM01372">
    <property type="entry name" value="E2F_TDP"/>
    <property type="match status" value="1"/>
</dbReference>
<dbReference type="Gene3D" id="1.10.10.10">
    <property type="entry name" value="Winged helix-like DNA-binding domain superfamily/Winged helix DNA-binding domain"/>
    <property type="match status" value="1"/>
</dbReference>
<sequence length="240" mass="27683">MSRDAFEKYRGERRHDSFANSTLKLIHRCASDKNMIFNLSKLSSRLGFHQRRFYDVINVLNTIGYCTKLDSSRLQWNGVSNVKDAISKLIMNYHLLDKHSSIESILPSDGTVSISRITESFLMLFIYLGSQSLNIKETSMLLAMHSGRSKTTLCKLYQIAQILEVAGVLSRTAQISEIKMNDPFFIKIQVNEEDQKDPLNLPFLLNRPFQNLPQHPLNLRRMEFRKCILNIKSVDSPIKQ</sequence>
<dbReference type="InterPro" id="IPR003316">
    <property type="entry name" value="E2F_WHTH_DNA-bd_dom"/>
</dbReference>
<dbReference type="EMBL" id="DS113327">
    <property type="protein sequence ID" value="EAY11018.1"/>
    <property type="molecule type" value="Genomic_DNA"/>
</dbReference>
<keyword evidence="3 5" id="KW-0238">DNA-binding</keyword>
<reference evidence="7" key="1">
    <citation type="submission" date="2006-10" db="EMBL/GenBank/DDBJ databases">
        <authorList>
            <person name="Amadeo P."/>
            <person name="Zhao Q."/>
            <person name="Wortman J."/>
            <person name="Fraser-Liggett C."/>
            <person name="Carlton J."/>
        </authorList>
    </citation>
    <scope>NUCLEOTIDE SEQUENCE</scope>
    <source>
        <strain evidence="7">G3</strain>
    </source>
</reference>
<evidence type="ECO:0000313" key="7">
    <source>
        <dbReference type="EMBL" id="EAY11018.1"/>
    </source>
</evidence>
<keyword evidence="8" id="KW-1185">Reference proteome</keyword>
<accession>A2E8I1</accession>
<dbReference type="InterPro" id="IPR036390">
    <property type="entry name" value="WH_DNA-bd_sf"/>
</dbReference>
<dbReference type="AlphaFoldDB" id="A2E8I1"/>
<dbReference type="Proteomes" id="UP000001542">
    <property type="component" value="Unassembled WGS sequence"/>
</dbReference>
<dbReference type="InParanoid" id="A2E8I1"/>
<dbReference type="GO" id="GO:0006357">
    <property type="term" value="P:regulation of transcription by RNA polymerase II"/>
    <property type="evidence" value="ECO:0000318"/>
    <property type="project" value="GO_Central"/>
</dbReference>
<evidence type="ECO:0000313" key="8">
    <source>
        <dbReference type="Proteomes" id="UP000001542"/>
    </source>
</evidence>
<dbReference type="InterPro" id="IPR036388">
    <property type="entry name" value="WH-like_DNA-bd_sf"/>
</dbReference>
<keyword evidence="4 5" id="KW-0804">Transcription</keyword>
<keyword evidence="2 5" id="KW-0805">Transcription regulation</keyword>
<dbReference type="GO" id="GO:0000978">
    <property type="term" value="F:RNA polymerase II cis-regulatory region sequence-specific DNA binding"/>
    <property type="evidence" value="ECO:0000318"/>
    <property type="project" value="GO_Central"/>
</dbReference>
<keyword evidence="5" id="KW-0539">Nucleus</keyword>
<evidence type="ECO:0000259" key="6">
    <source>
        <dbReference type="SMART" id="SM01372"/>
    </source>
</evidence>
<dbReference type="InterPro" id="IPR015633">
    <property type="entry name" value="E2F"/>
</dbReference>
<dbReference type="VEuPathDB" id="TrichDB:TVAGG3_0358920"/>
<dbReference type="SUPFAM" id="SSF46785">
    <property type="entry name" value="Winged helix' DNA-binding domain"/>
    <property type="match status" value="1"/>
</dbReference>
<proteinExistence type="inferred from homology"/>
<dbReference type="Pfam" id="PF02319">
    <property type="entry name" value="WHD_E2F_TDP"/>
    <property type="match status" value="1"/>
</dbReference>
<reference evidence="7" key="2">
    <citation type="journal article" date="2007" name="Science">
        <title>Draft genome sequence of the sexually transmitted pathogen Trichomonas vaginalis.</title>
        <authorList>
            <person name="Carlton J.M."/>
            <person name="Hirt R.P."/>
            <person name="Silva J.C."/>
            <person name="Delcher A.L."/>
            <person name="Schatz M."/>
            <person name="Zhao Q."/>
            <person name="Wortman J.R."/>
            <person name="Bidwell S.L."/>
            <person name="Alsmark U.C.M."/>
            <person name="Besteiro S."/>
            <person name="Sicheritz-Ponten T."/>
            <person name="Noel C.J."/>
            <person name="Dacks J.B."/>
            <person name="Foster P.G."/>
            <person name="Simillion C."/>
            <person name="Van de Peer Y."/>
            <person name="Miranda-Saavedra D."/>
            <person name="Barton G.J."/>
            <person name="Westrop G.D."/>
            <person name="Mueller S."/>
            <person name="Dessi D."/>
            <person name="Fiori P.L."/>
            <person name="Ren Q."/>
            <person name="Paulsen I."/>
            <person name="Zhang H."/>
            <person name="Bastida-Corcuera F.D."/>
            <person name="Simoes-Barbosa A."/>
            <person name="Brown M.T."/>
            <person name="Hayes R.D."/>
            <person name="Mukherjee M."/>
            <person name="Okumura C.Y."/>
            <person name="Schneider R."/>
            <person name="Smith A.J."/>
            <person name="Vanacova S."/>
            <person name="Villalvazo M."/>
            <person name="Haas B.J."/>
            <person name="Pertea M."/>
            <person name="Feldblyum T.V."/>
            <person name="Utterback T.R."/>
            <person name="Shu C.L."/>
            <person name="Osoegawa K."/>
            <person name="de Jong P.J."/>
            <person name="Hrdy I."/>
            <person name="Horvathova L."/>
            <person name="Zubacova Z."/>
            <person name="Dolezal P."/>
            <person name="Malik S.B."/>
            <person name="Logsdon J.M. Jr."/>
            <person name="Henze K."/>
            <person name="Gupta A."/>
            <person name="Wang C.C."/>
            <person name="Dunne R.L."/>
            <person name="Upcroft J.A."/>
            <person name="Upcroft P."/>
            <person name="White O."/>
            <person name="Salzberg S.L."/>
            <person name="Tang P."/>
            <person name="Chiu C.-H."/>
            <person name="Lee Y.-S."/>
            <person name="Embley T.M."/>
            <person name="Coombs G.H."/>
            <person name="Mottram J.C."/>
            <person name="Tachezy J."/>
            <person name="Fraser-Liggett C.M."/>
            <person name="Johnson P.J."/>
        </authorList>
    </citation>
    <scope>NUCLEOTIDE SEQUENCE [LARGE SCALE GENOMIC DNA]</scope>
    <source>
        <strain evidence="7">G3</strain>
    </source>
</reference>
<evidence type="ECO:0000256" key="3">
    <source>
        <dbReference type="ARBA" id="ARBA00023125"/>
    </source>
</evidence>
<evidence type="ECO:0000256" key="4">
    <source>
        <dbReference type="ARBA" id="ARBA00023163"/>
    </source>
</evidence>
<evidence type="ECO:0000256" key="5">
    <source>
        <dbReference type="RuleBase" id="RU003796"/>
    </source>
</evidence>
<dbReference type="RefSeq" id="XP_001323241.1">
    <property type="nucleotide sequence ID" value="XM_001323206.1"/>
</dbReference>
<dbReference type="VEuPathDB" id="TrichDB:TVAG_410150"/>